<proteinExistence type="predicted"/>
<dbReference type="Proteomes" id="UP000095472">
    <property type="component" value="Chromosome"/>
</dbReference>
<sequence length="49" mass="5521">MNEKHNGKLECDSTAQKGTQFVIQIPIRQPNLNCPLVQIPNPQNGQLQH</sequence>
<gene>
    <name evidence="1" type="ORF">BH720_028620</name>
</gene>
<accession>A0ACD5GRH2</accession>
<evidence type="ECO:0000313" key="1">
    <source>
        <dbReference type="EMBL" id="XPM63287.1"/>
    </source>
</evidence>
<organism evidence="1 2">
    <name type="scientific">Desertifilum tharense IPPAS B-1220</name>
    <dbReference type="NCBI Taxonomy" id="1781255"/>
    <lineage>
        <taxon>Bacteria</taxon>
        <taxon>Bacillati</taxon>
        <taxon>Cyanobacteriota</taxon>
        <taxon>Cyanophyceae</taxon>
        <taxon>Desertifilales</taxon>
        <taxon>Desertifilaceae</taxon>
        <taxon>Desertifilum</taxon>
    </lineage>
</organism>
<keyword evidence="2" id="KW-1185">Reference proteome</keyword>
<name>A0ACD5GRH2_9CYAN</name>
<evidence type="ECO:0000313" key="2">
    <source>
        <dbReference type="Proteomes" id="UP000095472"/>
    </source>
</evidence>
<protein>
    <submittedName>
        <fullName evidence="1">Uncharacterized protein</fullName>
    </submittedName>
</protein>
<reference evidence="1 2" key="1">
    <citation type="journal article" date="2016" name="Genome Announc.">
        <title>Draft Genome Sequence of the Thermotolerant Cyanobacterium Desertifilum sp. IPPAS B-1220.</title>
        <authorList>
            <person name="Mironov K.S."/>
            <person name="Sinetova M.A."/>
            <person name="Bolatkhan K."/>
            <person name="Zayadan B.K."/>
            <person name="Ustinova V.V."/>
            <person name="Kupriyanova E.V."/>
            <person name="Skrypnik A.N."/>
            <person name="Gogoleva N.E."/>
            <person name="Gogolev Y.V."/>
            <person name="Los D.A."/>
        </authorList>
    </citation>
    <scope>NUCLEOTIDE SEQUENCE [LARGE SCALE GENOMIC DNA]</scope>
    <source>
        <strain evidence="1 2">IPPAS B-1220</strain>
    </source>
</reference>
<dbReference type="EMBL" id="CP182909">
    <property type="protein sequence ID" value="XPM63287.1"/>
    <property type="molecule type" value="Genomic_DNA"/>
</dbReference>